<keyword evidence="4" id="KW-1185">Reference proteome</keyword>
<protein>
    <submittedName>
        <fullName evidence="3">Nuclease-related domain-containing protein</fullName>
    </submittedName>
</protein>
<evidence type="ECO:0000313" key="4">
    <source>
        <dbReference type="Proteomes" id="UP001595947"/>
    </source>
</evidence>
<evidence type="ECO:0000313" key="3">
    <source>
        <dbReference type="EMBL" id="MFC5060708.1"/>
    </source>
</evidence>
<evidence type="ECO:0000259" key="2">
    <source>
        <dbReference type="Pfam" id="PF08378"/>
    </source>
</evidence>
<accession>A0ABV9YGB8</accession>
<dbReference type="InterPro" id="IPR011528">
    <property type="entry name" value="NERD"/>
</dbReference>
<reference evidence="4" key="1">
    <citation type="journal article" date="2019" name="Int. J. Syst. Evol. Microbiol.">
        <title>The Global Catalogue of Microorganisms (GCM) 10K type strain sequencing project: providing services to taxonomists for standard genome sequencing and annotation.</title>
        <authorList>
            <consortium name="The Broad Institute Genomics Platform"/>
            <consortium name="The Broad Institute Genome Sequencing Center for Infectious Disease"/>
            <person name="Wu L."/>
            <person name="Ma J."/>
        </authorList>
    </citation>
    <scope>NUCLEOTIDE SEQUENCE [LARGE SCALE GENOMIC DNA]</scope>
    <source>
        <strain evidence="4">CGMCC 4.7093</strain>
    </source>
</reference>
<name>A0ABV9YGB8_9PSEU</name>
<dbReference type="RefSeq" id="WP_378034061.1">
    <property type="nucleotide sequence ID" value="NZ_JBHSIV010000001.1"/>
</dbReference>
<evidence type="ECO:0000256" key="1">
    <source>
        <dbReference type="SAM" id="MobiDB-lite"/>
    </source>
</evidence>
<gene>
    <name evidence="3" type="ORF">ACFPBZ_00680</name>
</gene>
<dbReference type="EMBL" id="JBHSIV010000001">
    <property type="protein sequence ID" value="MFC5060708.1"/>
    <property type="molecule type" value="Genomic_DNA"/>
</dbReference>
<comment type="caution">
    <text evidence="3">The sequence shown here is derived from an EMBL/GenBank/DDBJ whole genome shotgun (WGS) entry which is preliminary data.</text>
</comment>
<dbReference type="Pfam" id="PF08378">
    <property type="entry name" value="NERD"/>
    <property type="match status" value="1"/>
</dbReference>
<proteinExistence type="predicted"/>
<sequence>MPAKRSRLGRGDKIVVTSPYGSRLGTYDLSTGEVSDVAPAFRDTFIAELDEWLARHGASPFPGFGPTGAPVETPSRRTRMTSRLSDTLGFPRLTDPPTGETPAAPPTPAPRAIEAGVAAPAGGWSADSADGYRADAFDDTVSHAEAASRGAAAPDRRLARGRDLARHMPDHGLARSAARARAAGDRELDKSLRLQADARITVAQSLGREIQAPVSSRLGRTARWRMLHGIDMTVGSERVVIDHLVLCPGGVFVLEDRHQPGGKVHTSTSGLEVDGVHVDLARIRTIGEEVHDRIAEAIALAAGAQELLNPPPVTPVIVVVGATIVTHSRPRGVIVTRPGDLGRALRTRGERMTPAAVEETYAVARRPDTWE</sequence>
<dbReference type="Proteomes" id="UP001595947">
    <property type="component" value="Unassembled WGS sequence"/>
</dbReference>
<feature type="region of interest" description="Disordered" evidence="1">
    <location>
        <begin position="60"/>
        <end position="111"/>
    </location>
</feature>
<organism evidence="3 4">
    <name type="scientific">Actinomycetospora atypica</name>
    <dbReference type="NCBI Taxonomy" id="1290095"/>
    <lineage>
        <taxon>Bacteria</taxon>
        <taxon>Bacillati</taxon>
        <taxon>Actinomycetota</taxon>
        <taxon>Actinomycetes</taxon>
        <taxon>Pseudonocardiales</taxon>
        <taxon>Pseudonocardiaceae</taxon>
        <taxon>Actinomycetospora</taxon>
    </lineage>
</organism>
<feature type="domain" description="NERD" evidence="2">
    <location>
        <begin position="220"/>
        <end position="267"/>
    </location>
</feature>